<comment type="similarity">
    <text evidence="1">Belongs to the glycosyltransferase group 1 family. Glycosyltransferase 4 subfamily.</text>
</comment>
<evidence type="ECO:0000256" key="3">
    <source>
        <dbReference type="ARBA" id="ARBA00022679"/>
    </source>
</evidence>
<dbReference type="KEGG" id="cut:CUTER_10340"/>
<dbReference type="InterPro" id="IPR028098">
    <property type="entry name" value="Glyco_trans_4-like_N"/>
</dbReference>
<reference evidence="6 7" key="1">
    <citation type="journal article" date="2015" name="Genome Announc.">
        <title>Virulence Factor Genes Detected in the Complete Genome Sequence of Corynebacterium uterequi DSM 45634, Isolated from the Uterus of a Maiden Mare.</title>
        <authorList>
            <person name="Ruckert C."/>
            <person name="Kriete M."/>
            <person name="Jaenicke S."/>
            <person name="Winkler A."/>
            <person name="Tauch A."/>
        </authorList>
    </citation>
    <scope>NUCLEOTIDE SEQUENCE [LARGE SCALE GENOMIC DNA]</scope>
    <source>
        <strain evidence="6 7">DSM 45634</strain>
    </source>
</reference>
<evidence type="ECO:0000313" key="7">
    <source>
        <dbReference type="Proteomes" id="UP000035548"/>
    </source>
</evidence>
<dbReference type="OrthoDB" id="9806887at2"/>
<keyword evidence="7" id="KW-1185">Reference proteome</keyword>
<dbReference type="Pfam" id="PF13439">
    <property type="entry name" value="Glyco_transf_4"/>
    <property type="match status" value="1"/>
</dbReference>
<dbReference type="PANTHER" id="PTHR12526">
    <property type="entry name" value="GLYCOSYLTRANSFERASE"/>
    <property type="match status" value="1"/>
</dbReference>
<gene>
    <name evidence="6" type="ORF">CUTER_10340</name>
</gene>
<dbReference type="RefSeq" id="WP_082121359.1">
    <property type="nucleotide sequence ID" value="NZ_CP011546.1"/>
</dbReference>
<dbReference type="InterPro" id="IPR001296">
    <property type="entry name" value="Glyco_trans_1"/>
</dbReference>
<dbReference type="GO" id="GO:0016757">
    <property type="term" value="F:glycosyltransferase activity"/>
    <property type="evidence" value="ECO:0007669"/>
    <property type="project" value="UniProtKB-KW"/>
</dbReference>
<organism evidence="6 7">
    <name type="scientific">Corynebacterium uterequi</name>
    <dbReference type="NCBI Taxonomy" id="1072256"/>
    <lineage>
        <taxon>Bacteria</taxon>
        <taxon>Bacillati</taxon>
        <taxon>Actinomycetota</taxon>
        <taxon>Actinomycetes</taxon>
        <taxon>Mycobacteriales</taxon>
        <taxon>Corynebacteriaceae</taxon>
        <taxon>Corynebacterium</taxon>
    </lineage>
</organism>
<evidence type="ECO:0000256" key="2">
    <source>
        <dbReference type="ARBA" id="ARBA00022676"/>
    </source>
</evidence>
<keyword evidence="2" id="KW-0328">Glycosyltransferase</keyword>
<dbReference type="AlphaFoldDB" id="A0A0G3HLM0"/>
<keyword evidence="3 6" id="KW-0808">Transferase</keyword>
<name>A0A0G3HLM0_9CORY</name>
<dbReference type="EMBL" id="CP011546">
    <property type="protein sequence ID" value="AKK12032.1"/>
    <property type="molecule type" value="Genomic_DNA"/>
</dbReference>
<dbReference type="STRING" id="1072256.CUTER_10340"/>
<feature type="domain" description="Glycosyltransferase subfamily 4-like N-terminal" evidence="5">
    <location>
        <begin position="17"/>
        <end position="180"/>
    </location>
</feature>
<dbReference type="Gene3D" id="3.40.50.2000">
    <property type="entry name" value="Glycogen Phosphorylase B"/>
    <property type="match status" value="2"/>
</dbReference>
<dbReference type="PANTHER" id="PTHR12526:SF640">
    <property type="entry name" value="COLANIC ACID BIOSYNTHESIS GLYCOSYLTRANSFERASE WCAL-RELATED"/>
    <property type="match status" value="1"/>
</dbReference>
<evidence type="ECO:0000313" key="6">
    <source>
        <dbReference type="EMBL" id="AKK12032.1"/>
    </source>
</evidence>
<dbReference type="CDD" id="cd03801">
    <property type="entry name" value="GT4_PimA-like"/>
    <property type="match status" value="1"/>
</dbReference>
<dbReference type="Proteomes" id="UP000035548">
    <property type="component" value="Chromosome"/>
</dbReference>
<evidence type="ECO:0000259" key="5">
    <source>
        <dbReference type="Pfam" id="PF13439"/>
    </source>
</evidence>
<protein>
    <submittedName>
        <fullName evidence="6">Glycosyltransferase</fullName>
    </submittedName>
</protein>
<accession>A0A0G3HLM0</accession>
<sequence length="374" mass="40624">MKVLLLCWRDTTHPQGGGSERYLERVGHYLAGQGHEVIFRTAAYPGAASRERRDGILFSRAGGKYTVYLRALAAMAAGRLGFGPLAGVDVVVDTQNGIPFFARTLAGVPTILLTHHCHREQWPVAGRLVGAVGWLLESRVSPLVHRGAQYVTVSENSRAELIELGVRAEDIEVIANGVDPVPTPATAQTAQTAPAPSTHLVTLSRLVPHKQIEHAMDVLPTLDEEVVLDVIGSGWWEEELRAHAAARGLKHRVIFHGQVSEADKHALLSRATLHLMPSRKEGWGLAVIEAAQHGVPTIGYAAAGGLRDSIEDGGTGRLVADAAELAAVTRELLADAAQRRRLGENARRHAARYSWETTGRQFAELLERCARTRR</sequence>
<dbReference type="SUPFAM" id="SSF53756">
    <property type="entry name" value="UDP-Glycosyltransferase/glycogen phosphorylase"/>
    <property type="match status" value="1"/>
</dbReference>
<feature type="domain" description="Glycosyl transferase family 1" evidence="4">
    <location>
        <begin position="199"/>
        <end position="348"/>
    </location>
</feature>
<reference evidence="7" key="2">
    <citation type="submission" date="2015-05" db="EMBL/GenBank/DDBJ databases">
        <title>Complete genome sequence of Corynebacterium uterequi DSM 45634, isolated from the uterus of a maiden mare.</title>
        <authorList>
            <person name="Ruckert C."/>
            <person name="Albersmeier A."/>
            <person name="Winkler A."/>
            <person name="Tauch A."/>
        </authorList>
    </citation>
    <scope>NUCLEOTIDE SEQUENCE [LARGE SCALE GENOMIC DNA]</scope>
    <source>
        <strain evidence="7">DSM 45634</strain>
    </source>
</reference>
<evidence type="ECO:0000259" key="4">
    <source>
        <dbReference type="Pfam" id="PF00534"/>
    </source>
</evidence>
<evidence type="ECO:0000256" key="1">
    <source>
        <dbReference type="ARBA" id="ARBA00009481"/>
    </source>
</evidence>
<dbReference type="Pfam" id="PF00534">
    <property type="entry name" value="Glycos_transf_1"/>
    <property type="match status" value="1"/>
</dbReference>
<dbReference type="PATRIC" id="fig|1072256.5.peg.2032"/>
<proteinExistence type="inferred from homology"/>